<sequence length="333" mass="37773">MELRLDYLLGVAWIAATLPILVALLPSRRLQLLRQLVLGFAKRGKIMQPSSHKFTVPQRFFLHFYLVGVAWTTFLLVITCLYAYNMAPVGSELWENSMAATDLTGGSHTFSARKFGVPAKDQSRKVWISIFLLLLMEIQVLRRLYETAVVFKYSSSAQMHIFGYLAGLFFYTAAPLSLCHNCALEALQFVADEAVKLNVNNHDIQFDWQHVAPIAAMGWCQCAGTAIFAWGSLHQLRCHAILGSLLEHKEQTDKYVIPHGDWFEIVSSPHYLAEMVIYAGLLVASGGTEFTIWLLLLFVVANLSIAAVDTHRWYLEKFEDYPHNRRAIIPFIF</sequence>
<accession>A0A9Q0FRF9</accession>
<evidence type="ECO:0000256" key="5">
    <source>
        <dbReference type="ARBA" id="ARBA00023136"/>
    </source>
</evidence>
<comment type="pathway">
    <text evidence="2">Protein modification; protein glycosylation.</text>
</comment>
<dbReference type="InterPro" id="IPR001104">
    <property type="entry name" value="3-oxo-5_a-steroid_4-DH_C"/>
</dbReference>
<dbReference type="Proteomes" id="UP001141552">
    <property type="component" value="Unassembled WGS sequence"/>
</dbReference>
<feature type="domain" description="3-oxo-5-alpha-steroid 4-dehydrogenase C-terminal" evidence="7">
    <location>
        <begin position="194"/>
        <end position="333"/>
    </location>
</feature>
<evidence type="ECO:0000313" key="9">
    <source>
        <dbReference type="Proteomes" id="UP001141552"/>
    </source>
</evidence>
<name>A0A9Q0FRF9_9ROSI</name>
<evidence type="ECO:0000256" key="1">
    <source>
        <dbReference type="ARBA" id="ARBA00004141"/>
    </source>
</evidence>
<reference evidence="8" key="1">
    <citation type="submission" date="2022-02" db="EMBL/GenBank/DDBJ databases">
        <authorList>
            <person name="Henning P.M."/>
            <person name="McCubbin A.G."/>
            <person name="Shore J.S."/>
        </authorList>
    </citation>
    <scope>NUCLEOTIDE SEQUENCE</scope>
    <source>
        <strain evidence="8">F60SS</strain>
        <tissue evidence="8">Leaves</tissue>
    </source>
</reference>
<dbReference type="GO" id="GO:0016095">
    <property type="term" value="P:polyprenol catabolic process"/>
    <property type="evidence" value="ECO:0007669"/>
    <property type="project" value="TreeGrafter"/>
</dbReference>
<dbReference type="PANTHER" id="PTHR14624:SF2">
    <property type="entry name" value="POLYPRENOL REDUCTASE"/>
    <property type="match status" value="1"/>
</dbReference>
<feature type="transmembrane region" description="Helical" evidence="6">
    <location>
        <begin position="157"/>
        <end position="174"/>
    </location>
</feature>
<evidence type="ECO:0000256" key="3">
    <source>
        <dbReference type="ARBA" id="ARBA00022692"/>
    </source>
</evidence>
<gene>
    <name evidence="8" type="ORF">Tsubulata_028681</name>
</gene>
<proteinExistence type="predicted"/>
<dbReference type="InterPro" id="IPR039698">
    <property type="entry name" value="Dfg10/SRD5A3"/>
</dbReference>
<evidence type="ECO:0000313" key="8">
    <source>
        <dbReference type="EMBL" id="KAJ4836246.1"/>
    </source>
</evidence>
<reference evidence="8" key="2">
    <citation type="journal article" date="2023" name="Plants (Basel)">
        <title>Annotation of the Turnera subulata (Passifloraceae) Draft Genome Reveals the S-Locus Evolved after the Divergence of Turneroideae from Passifloroideae in a Stepwise Manner.</title>
        <authorList>
            <person name="Henning P.M."/>
            <person name="Roalson E.H."/>
            <person name="Mir W."/>
            <person name="McCubbin A.G."/>
            <person name="Shore J.S."/>
        </authorList>
    </citation>
    <scope>NUCLEOTIDE SEQUENCE</scope>
    <source>
        <strain evidence="8">F60SS</strain>
    </source>
</reference>
<evidence type="ECO:0000256" key="6">
    <source>
        <dbReference type="SAM" id="Phobius"/>
    </source>
</evidence>
<feature type="transmembrane region" description="Helical" evidence="6">
    <location>
        <begin position="6"/>
        <end position="25"/>
    </location>
</feature>
<dbReference type="GO" id="GO:0005783">
    <property type="term" value="C:endoplasmic reticulum"/>
    <property type="evidence" value="ECO:0007669"/>
    <property type="project" value="TreeGrafter"/>
</dbReference>
<dbReference type="PROSITE" id="PS50244">
    <property type="entry name" value="S5A_REDUCTASE"/>
    <property type="match status" value="1"/>
</dbReference>
<organism evidence="8 9">
    <name type="scientific">Turnera subulata</name>
    <dbReference type="NCBI Taxonomy" id="218843"/>
    <lineage>
        <taxon>Eukaryota</taxon>
        <taxon>Viridiplantae</taxon>
        <taxon>Streptophyta</taxon>
        <taxon>Embryophyta</taxon>
        <taxon>Tracheophyta</taxon>
        <taxon>Spermatophyta</taxon>
        <taxon>Magnoliopsida</taxon>
        <taxon>eudicotyledons</taxon>
        <taxon>Gunneridae</taxon>
        <taxon>Pentapetalae</taxon>
        <taxon>rosids</taxon>
        <taxon>fabids</taxon>
        <taxon>Malpighiales</taxon>
        <taxon>Passifloraceae</taxon>
        <taxon>Turnera</taxon>
    </lineage>
</organism>
<dbReference type="OrthoDB" id="541710at2759"/>
<dbReference type="GO" id="GO:0003865">
    <property type="term" value="F:3-oxo-5-alpha-steroid 4-dehydrogenase activity"/>
    <property type="evidence" value="ECO:0007669"/>
    <property type="project" value="TreeGrafter"/>
</dbReference>
<dbReference type="Pfam" id="PF02544">
    <property type="entry name" value="Steroid_dh"/>
    <property type="match status" value="1"/>
</dbReference>
<dbReference type="EMBL" id="JAKUCV010004186">
    <property type="protein sequence ID" value="KAJ4836246.1"/>
    <property type="molecule type" value="Genomic_DNA"/>
</dbReference>
<keyword evidence="5 6" id="KW-0472">Membrane</keyword>
<dbReference type="GO" id="GO:0016020">
    <property type="term" value="C:membrane"/>
    <property type="evidence" value="ECO:0007669"/>
    <property type="project" value="UniProtKB-SubCell"/>
</dbReference>
<dbReference type="PANTHER" id="PTHR14624">
    <property type="entry name" value="DFG10 PROTEIN"/>
    <property type="match status" value="1"/>
</dbReference>
<evidence type="ECO:0000259" key="7">
    <source>
        <dbReference type="Pfam" id="PF02544"/>
    </source>
</evidence>
<comment type="subcellular location">
    <subcellularLocation>
        <location evidence="1">Membrane</location>
        <topology evidence="1">Multi-pass membrane protein</topology>
    </subcellularLocation>
</comment>
<dbReference type="Gene3D" id="1.20.120.1630">
    <property type="match status" value="1"/>
</dbReference>
<keyword evidence="3 6" id="KW-0812">Transmembrane</keyword>
<comment type="caution">
    <text evidence="8">The sequence shown here is derived from an EMBL/GenBank/DDBJ whole genome shotgun (WGS) entry which is preliminary data.</text>
</comment>
<feature type="transmembrane region" description="Helical" evidence="6">
    <location>
        <begin position="126"/>
        <end position="145"/>
    </location>
</feature>
<evidence type="ECO:0000256" key="4">
    <source>
        <dbReference type="ARBA" id="ARBA00022989"/>
    </source>
</evidence>
<dbReference type="AlphaFoldDB" id="A0A9Q0FRF9"/>
<keyword evidence="9" id="KW-1185">Reference proteome</keyword>
<protein>
    <recommendedName>
        <fullName evidence="7">3-oxo-5-alpha-steroid 4-dehydrogenase C-terminal domain-containing protein</fullName>
    </recommendedName>
</protein>
<evidence type="ECO:0000256" key="2">
    <source>
        <dbReference type="ARBA" id="ARBA00004922"/>
    </source>
</evidence>
<feature type="transmembrane region" description="Helical" evidence="6">
    <location>
        <begin position="60"/>
        <end position="84"/>
    </location>
</feature>
<dbReference type="GO" id="GO:0006488">
    <property type="term" value="P:dolichol-linked oligosaccharide biosynthetic process"/>
    <property type="evidence" value="ECO:0007669"/>
    <property type="project" value="InterPro"/>
</dbReference>
<keyword evidence="4 6" id="KW-1133">Transmembrane helix</keyword>